<evidence type="ECO:0000256" key="3">
    <source>
        <dbReference type="ARBA" id="ARBA00022679"/>
    </source>
</evidence>
<dbReference type="PANTHER" id="PTHR43369:SF2">
    <property type="entry name" value="PHOSPHORIBOSYLGLYCINAMIDE FORMYLTRANSFERASE"/>
    <property type="match status" value="1"/>
</dbReference>
<proteinExistence type="predicted"/>
<evidence type="ECO:0000259" key="5">
    <source>
        <dbReference type="Pfam" id="PF00551"/>
    </source>
</evidence>
<gene>
    <name evidence="6" type="ORF">IW261DRAFT_1631433</name>
</gene>
<keyword evidence="3 6" id="KW-0808">Transferase</keyword>
<dbReference type="Gene3D" id="3.40.50.170">
    <property type="entry name" value="Formyl transferase, N-terminal domain"/>
    <property type="match status" value="1"/>
</dbReference>
<dbReference type="Pfam" id="PF00551">
    <property type="entry name" value="Formyl_trans_N"/>
    <property type="match status" value="1"/>
</dbReference>
<dbReference type="SUPFAM" id="SSF53328">
    <property type="entry name" value="Formyltransferase"/>
    <property type="match status" value="1"/>
</dbReference>
<dbReference type="Proteomes" id="UP001175227">
    <property type="component" value="Unassembled WGS sequence"/>
</dbReference>
<dbReference type="InterPro" id="IPR002376">
    <property type="entry name" value="Formyl_transf_N"/>
</dbReference>
<dbReference type="GO" id="GO:0005737">
    <property type="term" value="C:cytoplasm"/>
    <property type="evidence" value="ECO:0007669"/>
    <property type="project" value="TreeGrafter"/>
</dbReference>
<comment type="pathway">
    <text evidence="1">Purine metabolism; IMP biosynthesis via de novo pathway; N(2)-formyl-N(1)-(5-phospho-D-ribosyl)glycinamide from N(1)-(5-phospho-D-ribosyl)glycinamide (10-formyl THF route): step 1/1.</text>
</comment>
<accession>A0AA39TRL1</accession>
<evidence type="ECO:0000313" key="6">
    <source>
        <dbReference type="EMBL" id="KAK0461519.1"/>
    </source>
</evidence>
<evidence type="ECO:0000313" key="7">
    <source>
        <dbReference type="Proteomes" id="UP001175227"/>
    </source>
</evidence>
<dbReference type="InterPro" id="IPR036477">
    <property type="entry name" value="Formyl_transf_N_sf"/>
</dbReference>
<dbReference type="PANTHER" id="PTHR43369">
    <property type="entry name" value="PHOSPHORIBOSYLGLYCINAMIDE FORMYLTRANSFERASE"/>
    <property type="match status" value="1"/>
</dbReference>
<dbReference type="GO" id="GO:0004644">
    <property type="term" value="F:phosphoribosylglycinamide formyltransferase activity"/>
    <property type="evidence" value="ECO:0007669"/>
    <property type="project" value="UniProtKB-EC"/>
</dbReference>
<organism evidence="6 7">
    <name type="scientific">Armillaria novae-zelandiae</name>
    <dbReference type="NCBI Taxonomy" id="153914"/>
    <lineage>
        <taxon>Eukaryota</taxon>
        <taxon>Fungi</taxon>
        <taxon>Dikarya</taxon>
        <taxon>Basidiomycota</taxon>
        <taxon>Agaricomycotina</taxon>
        <taxon>Agaricomycetes</taxon>
        <taxon>Agaricomycetidae</taxon>
        <taxon>Agaricales</taxon>
        <taxon>Marasmiineae</taxon>
        <taxon>Physalacriaceae</taxon>
        <taxon>Armillaria</taxon>
    </lineage>
</organism>
<dbReference type="AlphaFoldDB" id="A0AA39TRL1"/>
<evidence type="ECO:0000256" key="1">
    <source>
        <dbReference type="ARBA" id="ARBA00005054"/>
    </source>
</evidence>
<keyword evidence="4" id="KW-0658">Purine biosynthesis</keyword>
<name>A0AA39TRL1_9AGAR</name>
<protein>
    <recommendedName>
        <fullName evidence="2">phosphoribosylglycinamide formyltransferase 1</fullName>
        <ecNumber evidence="2">2.1.2.2</ecNumber>
    </recommendedName>
</protein>
<comment type="caution">
    <text evidence="6">The sequence shown here is derived from an EMBL/GenBank/DDBJ whole genome shotgun (WGS) entry which is preliminary data.</text>
</comment>
<sequence>MVPKQQIVVLISGLRLLAKYISAGTNLQALIDAQNTPALLNVEILLVLSNQKAAYGLTRAPFLKTNPGKTRTDYNTEIAKIALQGKPDIIVLAGWMHVLGEGFLDLVYTRERPIPVINLHPALPGEFDGANAIEKAYAVDRGEPLVVREIPFEKNEVLEAYKERLHKIEWEIIVTGARMVLDKVEATCELTFFIGPYVH</sequence>
<keyword evidence="7" id="KW-1185">Reference proteome</keyword>
<reference evidence="6" key="1">
    <citation type="submission" date="2023-06" db="EMBL/GenBank/DDBJ databases">
        <authorList>
            <consortium name="Lawrence Berkeley National Laboratory"/>
            <person name="Ahrendt S."/>
            <person name="Sahu N."/>
            <person name="Indic B."/>
            <person name="Wong-Bajracharya J."/>
            <person name="Merenyi Z."/>
            <person name="Ke H.-M."/>
            <person name="Monk M."/>
            <person name="Kocsube S."/>
            <person name="Drula E."/>
            <person name="Lipzen A."/>
            <person name="Balint B."/>
            <person name="Henrissat B."/>
            <person name="Andreopoulos B."/>
            <person name="Martin F.M."/>
            <person name="Harder C.B."/>
            <person name="Rigling D."/>
            <person name="Ford K.L."/>
            <person name="Foster G.D."/>
            <person name="Pangilinan J."/>
            <person name="Papanicolaou A."/>
            <person name="Barry K."/>
            <person name="LaButti K."/>
            <person name="Viragh M."/>
            <person name="Koriabine M."/>
            <person name="Yan M."/>
            <person name="Riley R."/>
            <person name="Champramary S."/>
            <person name="Plett K.L."/>
            <person name="Tsai I.J."/>
            <person name="Slot J."/>
            <person name="Sipos G."/>
            <person name="Plett J."/>
            <person name="Nagy L.G."/>
            <person name="Grigoriev I.V."/>
        </authorList>
    </citation>
    <scope>NUCLEOTIDE SEQUENCE</scope>
    <source>
        <strain evidence="6">ICMP 16352</strain>
    </source>
</reference>
<evidence type="ECO:0000256" key="4">
    <source>
        <dbReference type="ARBA" id="ARBA00022755"/>
    </source>
</evidence>
<dbReference type="EMBL" id="JAUEPR010000145">
    <property type="protein sequence ID" value="KAK0461519.1"/>
    <property type="molecule type" value="Genomic_DNA"/>
</dbReference>
<evidence type="ECO:0000256" key="2">
    <source>
        <dbReference type="ARBA" id="ARBA00012254"/>
    </source>
</evidence>
<feature type="domain" description="Formyl transferase N-terminal" evidence="5">
    <location>
        <begin position="23"/>
        <end position="137"/>
    </location>
</feature>
<dbReference type="EC" id="2.1.2.2" evidence="2"/>
<dbReference type="GO" id="GO:0006189">
    <property type="term" value="P:'de novo' IMP biosynthetic process"/>
    <property type="evidence" value="ECO:0007669"/>
    <property type="project" value="TreeGrafter"/>
</dbReference>